<feature type="transmembrane region" description="Helical" evidence="7">
    <location>
        <begin position="235"/>
        <end position="257"/>
    </location>
</feature>
<name>A0A9D5YYD4_9CELL</name>
<keyword evidence="4 7" id="KW-0812">Transmembrane</keyword>
<dbReference type="Pfam" id="PF00528">
    <property type="entry name" value="BPD_transp_1"/>
    <property type="match status" value="1"/>
</dbReference>
<dbReference type="CDD" id="cd06261">
    <property type="entry name" value="TM_PBP2"/>
    <property type="match status" value="1"/>
</dbReference>
<feature type="transmembrane region" description="Helical" evidence="7">
    <location>
        <begin position="298"/>
        <end position="317"/>
    </location>
</feature>
<feature type="compositionally biased region" description="Gly residues" evidence="8">
    <location>
        <begin position="38"/>
        <end position="49"/>
    </location>
</feature>
<gene>
    <name evidence="10" type="ORF">H9623_05840</name>
</gene>
<feature type="transmembrane region" description="Helical" evidence="7">
    <location>
        <begin position="61"/>
        <end position="82"/>
    </location>
</feature>
<dbReference type="GO" id="GO:0005886">
    <property type="term" value="C:plasma membrane"/>
    <property type="evidence" value="ECO:0007669"/>
    <property type="project" value="UniProtKB-SubCell"/>
</dbReference>
<reference evidence="10 11" key="1">
    <citation type="submission" date="2020-08" db="EMBL/GenBank/DDBJ databases">
        <title>A Genomic Blueprint of the Chicken Gut Microbiome.</title>
        <authorList>
            <person name="Gilroy R."/>
            <person name="Ravi A."/>
            <person name="Getino M."/>
            <person name="Pursley I."/>
            <person name="Horton D.L."/>
            <person name="Alikhan N.-F."/>
            <person name="Baker D."/>
            <person name="Gharbi K."/>
            <person name="Hall N."/>
            <person name="Watson M."/>
            <person name="Adriaenssens E.M."/>
            <person name="Foster-Nyarko E."/>
            <person name="Jarju S."/>
            <person name="Secka A."/>
            <person name="Antonio M."/>
            <person name="Oren A."/>
            <person name="Chaudhuri R."/>
            <person name="La Ragione R.M."/>
            <person name="Hildebrand F."/>
            <person name="Pallen M.J."/>
        </authorList>
    </citation>
    <scope>NUCLEOTIDE SEQUENCE [LARGE SCALE GENOMIC DNA]</scope>
    <source>
        <strain evidence="10 11">Sa1BUA8</strain>
    </source>
</reference>
<dbReference type="Proteomes" id="UP000822993">
    <property type="component" value="Unassembled WGS sequence"/>
</dbReference>
<feature type="region of interest" description="Disordered" evidence="8">
    <location>
        <begin position="1"/>
        <end position="51"/>
    </location>
</feature>
<evidence type="ECO:0000256" key="4">
    <source>
        <dbReference type="ARBA" id="ARBA00022692"/>
    </source>
</evidence>
<dbReference type="AlphaFoldDB" id="A0A9D5YYD4"/>
<evidence type="ECO:0000256" key="8">
    <source>
        <dbReference type="SAM" id="MobiDB-lite"/>
    </source>
</evidence>
<dbReference type="PANTHER" id="PTHR43744">
    <property type="entry name" value="ABC TRANSPORTER PERMEASE PROTEIN MG189-RELATED-RELATED"/>
    <property type="match status" value="1"/>
</dbReference>
<dbReference type="PANTHER" id="PTHR43744:SF12">
    <property type="entry name" value="ABC TRANSPORTER PERMEASE PROTEIN MG189-RELATED"/>
    <property type="match status" value="1"/>
</dbReference>
<feature type="domain" description="ABC transmembrane type-1" evidence="9">
    <location>
        <begin position="124"/>
        <end position="316"/>
    </location>
</feature>
<dbReference type="EMBL" id="JACSPN010000005">
    <property type="protein sequence ID" value="MBE7699832.1"/>
    <property type="molecule type" value="Genomic_DNA"/>
</dbReference>
<keyword evidence="6 7" id="KW-0472">Membrane</keyword>
<keyword evidence="3" id="KW-1003">Cell membrane</keyword>
<keyword evidence="5 7" id="KW-1133">Transmembrane helix</keyword>
<evidence type="ECO:0000256" key="1">
    <source>
        <dbReference type="ARBA" id="ARBA00004651"/>
    </source>
</evidence>
<evidence type="ECO:0000313" key="11">
    <source>
        <dbReference type="Proteomes" id="UP000822993"/>
    </source>
</evidence>
<feature type="transmembrane region" description="Helical" evidence="7">
    <location>
        <begin position="189"/>
        <end position="208"/>
    </location>
</feature>
<sequence length="331" mass="35517">MAETPGDRPRHDRSAREGVARKRSARKRSARKAAAGTRGAGKGPAGGLRGDSIETTATSRIAVTAVLALTAVYFLFPLWWLFVAATKDAGYTFAGSPLWFSNFDLFGNIGDLFAYKDGIFAVWTANSALYSIVGAGLGTLIAVATGYALAKYEFRGKGVLFGVVLGAVLIPKVLFTLPLFLMFSETGIVNTYLAVLLPSIVSPFGVYLGRVFAASSVPDEVIEAARLDGANEGRIFFGVSLKMMAPALVTIFLFQFVEIWNNFLLPSQVLISENLRPVTVGLVSWNALVQAGQIERHMVIIGAFVAVVPLIVAFLSLQRFWRSGLAAGAIK</sequence>
<dbReference type="InterPro" id="IPR035906">
    <property type="entry name" value="MetI-like_sf"/>
</dbReference>
<dbReference type="InterPro" id="IPR000515">
    <property type="entry name" value="MetI-like"/>
</dbReference>
<comment type="similarity">
    <text evidence="7">Belongs to the binding-protein-dependent transport system permease family.</text>
</comment>
<protein>
    <submittedName>
        <fullName evidence="10">Carbohydrate ABC transporter permease</fullName>
    </submittedName>
</protein>
<evidence type="ECO:0000259" key="9">
    <source>
        <dbReference type="PROSITE" id="PS50928"/>
    </source>
</evidence>
<feature type="compositionally biased region" description="Basic and acidic residues" evidence="8">
    <location>
        <begin position="1"/>
        <end position="20"/>
    </location>
</feature>
<evidence type="ECO:0000256" key="2">
    <source>
        <dbReference type="ARBA" id="ARBA00022448"/>
    </source>
</evidence>
<proteinExistence type="inferred from homology"/>
<comment type="caution">
    <text evidence="10">The sequence shown here is derived from an EMBL/GenBank/DDBJ whole genome shotgun (WGS) entry which is preliminary data.</text>
</comment>
<keyword evidence="2 7" id="KW-0813">Transport</keyword>
<dbReference type="SUPFAM" id="SSF161098">
    <property type="entry name" value="MetI-like"/>
    <property type="match status" value="1"/>
</dbReference>
<evidence type="ECO:0000256" key="6">
    <source>
        <dbReference type="ARBA" id="ARBA00023136"/>
    </source>
</evidence>
<evidence type="ECO:0000256" key="5">
    <source>
        <dbReference type="ARBA" id="ARBA00022989"/>
    </source>
</evidence>
<dbReference type="Gene3D" id="1.10.3720.10">
    <property type="entry name" value="MetI-like"/>
    <property type="match status" value="1"/>
</dbReference>
<feature type="transmembrane region" description="Helical" evidence="7">
    <location>
        <begin position="128"/>
        <end position="150"/>
    </location>
</feature>
<accession>A0A9D5YYD4</accession>
<keyword evidence="11" id="KW-1185">Reference proteome</keyword>
<comment type="subcellular location">
    <subcellularLocation>
        <location evidence="1 7">Cell membrane</location>
        <topology evidence="1 7">Multi-pass membrane protein</topology>
    </subcellularLocation>
</comment>
<dbReference type="PROSITE" id="PS50928">
    <property type="entry name" value="ABC_TM1"/>
    <property type="match status" value="1"/>
</dbReference>
<organism evidence="10 11">
    <name type="scientific">Oerskovia douganii</name>
    <dbReference type="NCBI Taxonomy" id="2762210"/>
    <lineage>
        <taxon>Bacteria</taxon>
        <taxon>Bacillati</taxon>
        <taxon>Actinomycetota</taxon>
        <taxon>Actinomycetes</taxon>
        <taxon>Micrococcales</taxon>
        <taxon>Cellulomonadaceae</taxon>
        <taxon>Oerskovia</taxon>
    </lineage>
</organism>
<evidence type="ECO:0000313" key="10">
    <source>
        <dbReference type="EMBL" id="MBE7699832.1"/>
    </source>
</evidence>
<evidence type="ECO:0000256" key="7">
    <source>
        <dbReference type="RuleBase" id="RU363032"/>
    </source>
</evidence>
<dbReference type="GO" id="GO:0055085">
    <property type="term" value="P:transmembrane transport"/>
    <property type="evidence" value="ECO:0007669"/>
    <property type="project" value="InterPro"/>
</dbReference>
<feature type="compositionally biased region" description="Basic residues" evidence="8">
    <location>
        <begin position="21"/>
        <end position="31"/>
    </location>
</feature>
<feature type="transmembrane region" description="Helical" evidence="7">
    <location>
        <begin position="159"/>
        <end position="183"/>
    </location>
</feature>
<evidence type="ECO:0000256" key="3">
    <source>
        <dbReference type="ARBA" id="ARBA00022475"/>
    </source>
</evidence>